<name>A0A286RE41_9BACT</name>
<proteinExistence type="predicted"/>
<gene>
    <name evidence="1" type="ORF">THTE_1629</name>
</gene>
<protein>
    <submittedName>
        <fullName evidence="1">Uncharacterized protein</fullName>
    </submittedName>
</protein>
<evidence type="ECO:0000313" key="2">
    <source>
        <dbReference type="Proteomes" id="UP000215086"/>
    </source>
</evidence>
<reference evidence="1 2" key="1">
    <citation type="journal article" name="Front. Microbiol.">
        <title>Sugar Metabolism of the First Thermophilic Planctomycete Thermogutta terrifontis: Comparative Genomic and Transcriptomic Approaches.</title>
        <authorList>
            <person name="Elcheninov A.G."/>
            <person name="Menzel P."/>
            <person name="Gudbergsdottir S.R."/>
            <person name="Slesarev A.I."/>
            <person name="Kadnikov V.V."/>
            <person name="Krogh A."/>
            <person name="Bonch-Osmolovskaya E.A."/>
            <person name="Peng X."/>
            <person name="Kublanov I.V."/>
        </authorList>
    </citation>
    <scope>NUCLEOTIDE SEQUENCE [LARGE SCALE GENOMIC DNA]</scope>
    <source>
        <strain evidence="1 2">R1</strain>
    </source>
</reference>
<sequence>MSPGLRAPCVLSSQCSLAEFLRTPTCQKQAKAIVVNSLRGDLPRAIPAWQRQMTRRQAHITLFG</sequence>
<dbReference type="KEGG" id="ttf:THTE_1629"/>
<keyword evidence="2" id="KW-1185">Reference proteome</keyword>
<dbReference type="EMBL" id="CP018477">
    <property type="protein sequence ID" value="ASV74231.1"/>
    <property type="molecule type" value="Genomic_DNA"/>
</dbReference>
<dbReference type="Proteomes" id="UP000215086">
    <property type="component" value="Chromosome"/>
</dbReference>
<evidence type="ECO:0000313" key="1">
    <source>
        <dbReference type="EMBL" id="ASV74231.1"/>
    </source>
</evidence>
<accession>A0A286RE41</accession>
<dbReference type="AlphaFoldDB" id="A0A286RE41"/>
<organism evidence="1 2">
    <name type="scientific">Thermogutta terrifontis</name>
    <dbReference type="NCBI Taxonomy" id="1331910"/>
    <lineage>
        <taxon>Bacteria</taxon>
        <taxon>Pseudomonadati</taxon>
        <taxon>Planctomycetota</taxon>
        <taxon>Planctomycetia</taxon>
        <taxon>Pirellulales</taxon>
        <taxon>Thermoguttaceae</taxon>
        <taxon>Thermogutta</taxon>
    </lineage>
</organism>